<dbReference type="PANTHER" id="PTHR27003">
    <property type="entry name" value="OS07G0166700 PROTEIN"/>
    <property type="match status" value="1"/>
</dbReference>
<dbReference type="PANTHER" id="PTHR27003:SF59">
    <property type="entry name" value="PROTEIN KINASE DOMAIN-CONTAINING PROTEIN"/>
    <property type="match status" value="1"/>
</dbReference>
<dbReference type="Proteomes" id="UP001567538">
    <property type="component" value="Unassembled WGS sequence"/>
</dbReference>
<dbReference type="InterPro" id="IPR045272">
    <property type="entry name" value="ANXUR1/2-like"/>
</dbReference>
<dbReference type="FunFam" id="2.60.120.430:FF:000003">
    <property type="entry name" value="FERONIA receptor-like kinase"/>
    <property type="match status" value="1"/>
</dbReference>
<dbReference type="Pfam" id="PF07714">
    <property type="entry name" value="PK_Tyr_Ser-Thr"/>
    <property type="match status" value="1"/>
</dbReference>
<comment type="subcellular location">
    <subcellularLocation>
        <location evidence="1">Membrane</location>
        <topology evidence="1">Single-pass type I membrane protein</topology>
    </subcellularLocation>
</comment>
<keyword evidence="11" id="KW-0325">Glycoprotein</keyword>
<dbReference type="PROSITE" id="PS00107">
    <property type="entry name" value="PROTEIN_KINASE_ATP"/>
    <property type="match status" value="1"/>
</dbReference>
<feature type="domain" description="Protein kinase" evidence="14">
    <location>
        <begin position="493"/>
        <end position="773"/>
    </location>
</feature>
<evidence type="ECO:0000256" key="3">
    <source>
        <dbReference type="ARBA" id="ARBA00022679"/>
    </source>
</evidence>
<evidence type="ECO:0000256" key="11">
    <source>
        <dbReference type="ARBA" id="ARBA00023180"/>
    </source>
</evidence>
<proteinExistence type="predicted"/>
<dbReference type="FunFam" id="2.60.120.430:FF:000013">
    <property type="entry name" value="Putative receptor-like protein kinase"/>
    <property type="match status" value="1"/>
</dbReference>
<dbReference type="FunFam" id="1.10.510.10:FF:000252">
    <property type="entry name" value="Receptor-like protein kinase FERONIA"/>
    <property type="match status" value="1"/>
</dbReference>
<dbReference type="InterPro" id="IPR000719">
    <property type="entry name" value="Prot_kinase_dom"/>
</dbReference>
<dbReference type="InterPro" id="IPR017441">
    <property type="entry name" value="Protein_kinase_ATP_BS"/>
</dbReference>
<name>A0ABD1IGJ8_SALDI</name>
<dbReference type="InterPro" id="IPR001245">
    <property type="entry name" value="Ser-Thr/Tyr_kinase_cat_dom"/>
</dbReference>
<dbReference type="SMART" id="SM00220">
    <property type="entry name" value="S_TKc"/>
    <property type="match status" value="1"/>
</dbReference>
<keyword evidence="5" id="KW-0732">Signal</keyword>
<evidence type="ECO:0000256" key="1">
    <source>
        <dbReference type="ARBA" id="ARBA00004479"/>
    </source>
</evidence>
<evidence type="ECO:0000256" key="6">
    <source>
        <dbReference type="ARBA" id="ARBA00022741"/>
    </source>
</evidence>
<evidence type="ECO:0000256" key="5">
    <source>
        <dbReference type="ARBA" id="ARBA00022729"/>
    </source>
</evidence>
<keyword evidence="3" id="KW-0808">Transferase</keyword>
<keyword evidence="16" id="KW-1185">Reference proteome</keyword>
<evidence type="ECO:0000259" key="14">
    <source>
        <dbReference type="PROSITE" id="PS50011"/>
    </source>
</evidence>
<feature type="transmembrane region" description="Helical" evidence="13">
    <location>
        <begin position="414"/>
        <end position="437"/>
    </location>
</feature>
<evidence type="ECO:0000313" key="16">
    <source>
        <dbReference type="Proteomes" id="UP001567538"/>
    </source>
</evidence>
<keyword evidence="7" id="KW-0418">Kinase</keyword>
<evidence type="ECO:0000313" key="15">
    <source>
        <dbReference type="EMBL" id="KAL1567841.1"/>
    </source>
</evidence>
<sequence>MEFLHSNNNILSSFTITFLLHFSSLLFPAASYTLPGYYFINCGSHSTLFTYQRNFTGDENPANFALSSSGSTSAASNQTLPAPSLYQTARIFRKPSSYELNLNQTGTYFVRLHFFPFPSVGNPSDALFHVSASGFSLLSNFTPQSGGRYGFPLVEEFLIHVAARKLKIKFKPGEKERSFAFVNAIEVFPAPPELIPDYATVPIPRVTRQGSNGNFNGVLGDFTLQVLHRINVGGGNVTRETDTLMRYWVPDDPYLLSGNTSKNHIYNDEIKYQVGGATSFIAPDSVYNTAKEMNTNGSNISWRFEVKKGVNHLLRLHFCDIVSDTTNQFFRFNLFIYGNNPYEVSPWDTISQLAAPFYIDRVVESDDSGFMNVSVGPNSQSDVQNAMLNGVEIMELLTDKVSDSGDGALSGKRLFIILGSCIGGLVLVLVVFGVMFLRFRKRKVKAAGVLNWPLGSSYSRTTARTSVTGTPFADLNLGLKIPLSGILFATKHFDAKLMIGEGGFGKVYKGTLRNGTRVAIKRSEAGHGQGLEEFHTEIRVLSKIRYQHLVSLIGYCDERGEMILVYEFMENGTLREHLYGDVIRSLSWDERLRICCEAAKGIHYLHTGSTGTIIHRDIKSTNILLDESYVAKVADFGLSHSGPLDQTHVSTEVKGSFGYLDPEYFRCMQLTQKSDVYSFGVVLLEVLCARPAVDQELPREEVNLADWGLVWQSKGELEKVVDPCLEGRINPNSLRKFGETVEKCLQECGADRPNMVDVLWDLEYCRQLQHSAVPRQPYEDTTTEVSWGVPMPVLQRLPTENFTVEGDDSVSESFSGVVSSQHNGSEVFSLLDMDGAR</sequence>
<evidence type="ECO:0000256" key="8">
    <source>
        <dbReference type="ARBA" id="ARBA00022840"/>
    </source>
</evidence>
<protein>
    <submittedName>
        <fullName evidence="15">Receptor-like protein kinase</fullName>
    </submittedName>
</protein>
<keyword evidence="9 13" id="KW-1133">Transmembrane helix</keyword>
<evidence type="ECO:0000256" key="7">
    <source>
        <dbReference type="ARBA" id="ARBA00022777"/>
    </source>
</evidence>
<dbReference type="AlphaFoldDB" id="A0ABD1IGJ8"/>
<evidence type="ECO:0000256" key="2">
    <source>
        <dbReference type="ARBA" id="ARBA00022527"/>
    </source>
</evidence>
<dbReference type="InterPro" id="IPR011009">
    <property type="entry name" value="Kinase-like_dom_sf"/>
</dbReference>
<keyword evidence="2" id="KW-0723">Serine/threonine-protein kinase</keyword>
<organism evidence="15 16">
    <name type="scientific">Salvia divinorum</name>
    <name type="common">Maria pastora</name>
    <name type="synonym">Diviner's sage</name>
    <dbReference type="NCBI Taxonomy" id="28513"/>
    <lineage>
        <taxon>Eukaryota</taxon>
        <taxon>Viridiplantae</taxon>
        <taxon>Streptophyta</taxon>
        <taxon>Embryophyta</taxon>
        <taxon>Tracheophyta</taxon>
        <taxon>Spermatophyta</taxon>
        <taxon>Magnoliopsida</taxon>
        <taxon>eudicotyledons</taxon>
        <taxon>Gunneridae</taxon>
        <taxon>Pentapetalae</taxon>
        <taxon>asterids</taxon>
        <taxon>lamiids</taxon>
        <taxon>Lamiales</taxon>
        <taxon>Lamiaceae</taxon>
        <taxon>Nepetoideae</taxon>
        <taxon>Mentheae</taxon>
        <taxon>Salviinae</taxon>
        <taxon>Salvia</taxon>
        <taxon>Salvia subgen. Calosphace</taxon>
    </lineage>
</organism>
<gene>
    <name evidence="15" type="ORF">AAHA92_03273</name>
</gene>
<dbReference type="InterPro" id="IPR008271">
    <property type="entry name" value="Ser/Thr_kinase_AS"/>
</dbReference>
<dbReference type="CDD" id="cd14066">
    <property type="entry name" value="STKc_IRAK"/>
    <property type="match status" value="1"/>
</dbReference>
<dbReference type="Gene3D" id="1.10.510.10">
    <property type="entry name" value="Transferase(Phosphotransferase) domain 1"/>
    <property type="match status" value="1"/>
</dbReference>
<dbReference type="PROSITE" id="PS00108">
    <property type="entry name" value="PROTEIN_KINASE_ST"/>
    <property type="match status" value="1"/>
</dbReference>
<dbReference type="Pfam" id="PF12819">
    <property type="entry name" value="Malectin_like"/>
    <property type="match status" value="1"/>
</dbReference>
<keyword evidence="6 12" id="KW-0547">Nucleotide-binding</keyword>
<evidence type="ECO:0000256" key="12">
    <source>
        <dbReference type="PROSITE-ProRule" id="PRU10141"/>
    </source>
</evidence>
<keyword evidence="4 13" id="KW-0812">Transmembrane</keyword>
<evidence type="ECO:0000256" key="4">
    <source>
        <dbReference type="ARBA" id="ARBA00022692"/>
    </source>
</evidence>
<evidence type="ECO:0000256" key="9">
    <source>
        <dbReference type="ARBA" id="ARBA00022989"/>
    </source>
</evidence>
<dbReference type="PROSITE" id="PS50011">
    <property type="entry name" value="PROTEIN_KINASE_DOM"/>
    <property type="match status" value="1"/>
</dbReference>
<reference evidence="15 16" key="1">
    <citation type="submission" date="2024-06" db="EMBL/GenBank/DDBJ databases">
        <title>A chromosome level genome sequence of Diviner's sage (Salvia divinorum).</title>
        <authorList>
            <person name="Ford S.A."/>
            <person name="Ro D.-K."/>
            <person name="Ness R.W."/>
            <person name="Phillips M.A."/>
        </authorList>
    </citation>
    <scope>NUCLEOTIDE SEQUENCE [LARGE SCALE GENOMIC DNA]</scope>
    <source>
        <strain evidence="15">SAF-2024a</strain>
        <tissue evidence="15">Leaf</tissue>
    </source>
</reference>
<dbReference type="Gene3D" id="3.30.200.20">
    <property type="entry name" value="Phosphorylase Kinase, domain 1"/>
    <property type="match status" value="1"/>
</dbReference>
<keyword evidence="8 12" id="KW-0067">ATP-binding</keyword>
<evidence type="ECO:0000256" key="13">
    <source>
        <dbReference type="SAM" id="Phobius"/>
    </source>
</evidence>
<dbReference type="EMBL" id="JBEAFC010000002">
    <property type="protein sequence ID" value="KAL1567841.1"/>
    <property type="molecule type" value="Genomic_DNA"/>
</dbReference>
<dbReference type="Gene3D" id="2.60.120.430">
    <property type="entry name" value="Galactose-binding lectin"/>
    <property type="match status" value="2"/>
</dbReference>
<comment type="caution">
    <text evidence="15">The sequence shown here is derived from an EMBL/GenBank/DDBJ whole genome shotgun (WGS) entry which is preliminary data.</text>
</comment>
<feature type="binding site" evidence="12">
    <location>
        <position position="521"/>
    </location>
    <ligand>
        <name>ATP</name>
        <dbReference type="ChEBI" id="CHEBI:30616"/>
    </ligand>
</feature>
<dbReference type="GO" id="GO:0004674">
    <property type="term" value="F:protein serine/threonine kinase activity"/>
    <property type="evidence" value="ECO:0007669"/>
    <property type="project" value="UniProtKB-KW"/>
</dbReference>
<dbReference type="InterPro" id="IPR024788">
    <property type="entry name" value="Malectin-like_Carb-bd_dom"/>
</dbReference>
<dbReference type="SUPFAM" id="SSF56112">
    <property type="entry name" value="Protein kinase-like (PK-like)"/>
    <property type="match status" value="1"/>
</dbReference>
<keyword evidence="10 13" id="KW-0472">Membrane</keyword>
<dbReference type="GO" id="GO:0016020">
    <property type="term" value="C:membrane"/>
    <property type="evidence" value="ECO:0007669"/>
    <property type="project" value="UniProtKB-SubCell"/>
</dbReference>
<dbReference type="GO" id="GO:0005524">
    <property type="term" value="F:ATP binding"/>
    <property type="evidence" value="ECO:0007669"/>
    <property type="project" value="UniProtKB-UniRule"/>
</dbReference>
<evidence type="ECO:0000256" key="10">
    <source>
        <dbReference type="ARBA" id="ARBA00023136"/>
    </source>
</evidence>
<dbReference type="FunFam" id="3.30.200.20:FF:000039">
    <property type="entry name" value="receptor-like protein kinase FERONIA"/>
    <property type="match status" value="1"/>
</dbReference>
<accession>A0ABD1IGJ8</accession>